<dbReference type="AlphaFoldDB" id="A0A6I4UL63"/>
<dbReference type="OrthoDB" id="9789856at2"/>
<dbReference type="Pfam" id="PF14491">
    <property type="entry name" value="DUF4435"/>
    <property type="match status" value="1"/>
</dbReference>
<evidence type="ECO:0000313" key="2">
    <source>
        <dbReference type="EMBL" id="MBB3775717.1"/>
    </source>
</evidence>
<evidence type="ECO:0000313" key="4">
    <source>
        <dbReference type="Proteomes" id="UP000430021"/>
    </source>
</evidence>
<feature type="domain" description="DUF4435" evidence="1">
    <location>
        <begin position="108"/>
        <end position="207"/>
    </location>
</feature>
<dbReference type="EMBL" id="JACICE010000002">
    <property type="protein sequence ID" value="MBB3775717.1"/>
    <property type="molecule type" value="Genomic_DNA"/>
</dbReference>
<keyword evidence="5" id="KW-1185">Reference proteome</keyword>
<dbReference type="Proteomes" id="UP000430021">
    <property type="component" value="Unassembled WGS sequence"/>
</dbReference>
<evidence type="ECO:0000259" key="1">
    <source>
        <dbReference type="Pfam" id="PF14491"/>
    </source>
</evidence>
<accession>A0A6I4UL63</accession>
<dbReference type="EMBL" id="WTYB01000002">
    <property type="protein sequence ID" value="MXP39186.1"/>
    <property type="molecule type" value="Genomic_DNA"/>
</dbReference>
<dbReference type="InterPro" id="IPR029492">
    <property type="entry name" value="DUF4435"/>
</dbReference>
<name>A0A6I4UL63_9SPHN</name>
<dbReference type="RefSeq" id="WP_160761250.1">
    <property type="nucleotide sequence ID" value="NZ_BAAADZ010000010.1"/>
</dbReference>
<proteinExistence type="predicted"/>
<evidence type="ECO:0000313" key="5">
    <source>
        <dbReference type="Proteomes" id="UP000548685"/>
    </source>
</evidence>
<comment type="caution">
    <text evidence="3">The sequence shown here is derived from an EMBL/GenBank/DDBJ whole genome shotgun (WGS) entry which is preliminary data.</text>
</comment>
<evidence type="ECO:0000313" key="3">
    <source>
        <dbReference type="EMBL" id="MXP39186.1"/>
    </source>
</evidence>
<sequence>MRQGDNRVQDSNKIVAIDEPERNLHPSIVAPFINALILARPDIGYIFASHDVNLISGGHINTLVHVRDSQVISLDPETRKFDAEVVVDFEAIDEGLRRDLLGARQKLLFVEGTPNSIDYRIYNVLFPDWKVTPKGGAQEVIEAVKSLRKNNQLHWIEAKGLIDRDGRPDPEVQALEADGIHALLCPTSENLLFLPKVVEAVAKLLFEAEGGLDVHARMQSAKAELRASLCQSSADISARLATWRINRMLAEAKVSVANVRQLSSPAITFALGQILTEADSEIAELCAIADGLESIQTIPIKNTSIGSRIAVAMGCDAKRYKNIVFRQIGLTTECGETIKSTMLKFLPALDAGSK</sequence>
<reference evidence="3 4" key="1">
    <citation type="submission" date="2019-12" db="EMBL/GenBank/DDBJ databases">
        <title>Genomic-based taxomic classification of the family Erythrobacteraceae.</title>
        <authorList>
            <person name="Xu L."/>
        </authorList>
    </citation>
    <scope>NUCLEOTIDE SEQUENCE [LARGE SCALE GENOMIC DNA]</scope>
    <source>
        <strain evidence="3 4">JCM 10282</strain>
    </source>
</reference>
<reference evidence="2 5" key="2">
    <citation type="submission" date="2020-08" db="EMBL/GenBank/DDBJ databases">
        <title>Genomic Encyclopedia of Type Strains, Phase IV (KMG-IV): sequencing the most valuable type-strain genomes for metagenomic binning, comparative biology and taxonomic classification.</title>
        <authorList>
            <person name="Goeker M."/>
        </authorList>
    </citation>
    <scope>NUCLEOTIDE SEQUENCE [LARGE SCALE GENOMIC DNA]</scope>
    <source>
        <strain evidence="2 5">DSM 8510</strain>
    </source>
</reference>
<organism evidence="3 4">
    <name type="scientific">Erythrobacter ramosus</name>
    <dbReference type="NCBI Taxonomy" id="35811"/>
    <lineage>
        <taxon>Bacteria</taxon>
        <taxon>Pseudomonadati</taxon>
        <taxon>Pseudomonadota</taxon>
        <taxon>Alphaproteobacteria</taxon>
        <taxon>Sphingomonadales</taxon>
        <taxon>Erythrobacteraceae</taxon>
        <taxon>Erythrobacter/Porphyrobacter group</taxon>
        <taxon>Erythrobacter</taxon>
    </lineage>
</organism>
<dbReference type="Proteomes" id="UP000548685">
    <property type="component" value="Unassembled WGS sequence"/>
</dbReference>
<protein>
    <recommendedName>
        <fullName evidence="1">DUF4435 domain-containing protein</fullName>
    </recommendedName>
</protein>
<gene>
    <name evidence="2" type="ORF">FHS52_001686</name>
    <name evidence="3" type="ORF">GRI59_11275</name>
</gene>